<evidence type="ECO:0008006" key="3">
    <source>
        <dbReference type="Google" id="ProtNLM"/>
    </source>
</evidence>
<gene>
    <name evidence="1" type="ORF">CGZ75_22160</name>
</gene>
<accession>A0A229NVF6</accession>
<reference evidence="1 2" key="1">
    <citation type="submission" date="2017-07" db="EMBL/GenBank/DDBJ databases">
        <title>Paenibacillus herberti R33 genome sequencing and assembly.</title>
        <authorList>
            <person name="Su W."/>
        </authorList>
    </citation>
    <scope>NUCLEOTIDE SEQUENCE [LARGE SCALE GENOMIC DNA]</scope>
    <source>
        <strain evidence="1 2">R33</strain>
    </source>
</reference>
<dbReference type="EMBL" id="NMUQ01000003">
    <property type="protein sequence ID" value="OXM13725.1"/>
    <property type="molecule type" value="Genomic_DNA"/>
</dbReference>
<keyword evidence="2" id="KW-1185">Reference proteome</keyword>
<comment type="caution">
    <text evidence="1">The sequence shown here is derived from an EMBL/GenBank/DDBJ whole genome shotgun (WGS) entry which is preliminary data.</text>
</comment>
<organism evidence="1 2">
    <name type="scientific">Paenibacillus herberti</name>
    <dbReference type="NCBI Taxonomy" id="1619309"/>
    <lineage>
        <taxon>Bacteria</taxon>
        <taxon>Bacillati</taxon>
        <taxon>Bacillota</taxon>
        <taxon>Bacilli</taxon>
        <taxon>Bacillales</taxon>
        <taxon>Paenibacillaceae</taxon>
        <taxon>Paenibacillus</taxon>
    </lineage>
</organism>
<dbReference type="Proteomes" id="UP000215145">
    <property type="component" value="Unassembled WGS sequence"/>
</dbReference>
<protein>
    <recommendedName>
        <fullName evidence="3">Pectate lyase superfamily protein domain-containing protein</fullName>
    </recommendedName>
</protein>
<sequence length="690" mass="74845">MISILNYNADPTGSADSSDALAAAIRGNASVLIPEGIYRIGKNMIIPESNLIAFEHGARLKPIAGVVITFNGSISAHKTDFIFDISEGGTVQGEPKEDVIYPRWFGAKVDSKTDDTAAYQAAGIMCGKSRLLYIASGSSVIRRPLTRFGRGAFGIGTFIDGNQMGSRIIFDPIDNKTDLQACFDVYYAGVLAVFRDFTVVGTVPYAKRYLERWVNKELFDQRKYEMFAVGSCAFRVSGGATPTFHNISTRAIKCGLLLDNNVGHITWKGCTWSGLIGVYCRKNNYDYYGERGSMTGEFCGLLIGLQGFSGTISNLHTGFSPYGVYQCMDGTPSAYSNGLSGQAIFWQFEQCGEAAIDLLPNSQTRAWYMNGIGFSWSVIDYSDQPGRWQSALPDSLKRPEEKQAYAARFGIIGDNVAFDSFSAILTKSPNPGGVASAYIDTVSASTSLVGLGTSTVIRRKVTPHYINRNVQQLIKDRSSRSQNKVAPSNLLLDSSIASNYTAQNNAVISKVSDSTSIPVPVSDEMRQVLGMRFSIFKVVGDGIKEPIVKLKFAGSPAQLDLSRYVTLSGFFLTDISHNGFLYRASGSPGIFLYSDAMNLPALTWTRITGVDGKFSDGKYNEIGFSFKAGSVSYFAGLMAAYDTVGTYSPSFAAYCDTDFEIGGSLIIRDTVTGARIRLSVTNGAIIQTPL</sequence>
<dbReference type="SUPFAM" id="SSF51126">
    <property type="entry name" value="Pectin lyase-like"/>
    <property type="match status" value="2"/>
</dbReference>
<name>A0A229NVF6_9BACL</name>
<dbReference type="AlphaFoldDB" id="A0A229NVF6"/>
<proteinExistence type="predicted"/>
<evidence type="ECO:0000313" key="2">
    <source>
        <dbReference type="Proteomes" id="UP000215145"/>
    </source>
</evidence>
<dbReference type="Gene3D" id="2.160.20.10">
    <property type="entry name" value="Single-stranded right-handed beta-helix, Pectin lyase-like"/>
    <property type="match status" value="2"/>
</dbReference>
<dbReference type="InterPro" id="IPR012334">
    <property type="entry name" value="Pectin_lyas_fold"/>
</dbReference>
<dbReference type="InterPro" id="IPR011050">
    <property type="entry name" value="Pectin_lyase_fold/virulence"/>
</dbReference>
<evidence type="ECO:0000313" key="1">
    <source>
        <dbReference type="EMBL" id="OXM13725.1"/>
    </source>
</evidence>
<dbReference type="RefSeq" id="WP_089526427.1">
    <property type="nucleotide sequence ID" value="NZ_NMUQ01000003.1"/>
</dbReference>